<keyword evidence="3" id="KW-0812">Transmembrane</keyword>
<dbReference type="EMBL" id="FNXT01001230">
    <property type="protein sequence ID" value="SZX75377.1"/>
    <property type="molecule type" value="Genomic_DNA"/>
</dbReference>
<dbReference type="STRING" id="3088.A0A383WCM3"/>
<dbReference type="InterPro" id="IPR016763">
    <property type="entry name" value="VAP"/>
</dbReference>
<evidence type="ECO:0000313" key="7">
    <source>
        <dbReference type="Proteomes" id="UP000256970"/>
    </source>
</evidence>
<dbReference type="OrthoDB" id="264603at2759"/>
<dbReference type="InterPro" id="IPR008962">
    <property type="entry name" value="PapD-like_sf"/>
</dbReference>
<dbReference type="PANTHER" id="PTHR10809:SF6">
    <property type="entry name" value="AT11025P-RELATED"/>
    <property type="match status" value="1"/>
</dbReference>
<evidence type="ECO:0000256" key="3">
    <source>
        <dbReference type="ARBA" id="ARBA00022692"/>
    </source>
</evidence>
<comment type="subcellular location">
    <subcellularLocation>
        <location evidence="1">Membrane</location>
        <topology evidence="1">Single-pass type IV membrane protein</topology>
    </subcellularLocation>
</comment>
<dbReference type="AlphaFoldDB" id="A0A383WCM3"/>
<evidence type="ECO:0000313" key="6">
    <source>
        <dbReference type="EMBL" id="SZX75377.1"/>
    </source>
</evidence>
<dbReference type="SUPFAM" id="SSF49354">
    <property type="entry name" value="PapD-like"/>
    <property type="match status" value="1"/>
</dbReference>
<evidence type="ECO:0000256" key="5">
    <source>
        <dbReference type="ARBA" id="ARBA00023136"/>
    </source>
</evidence>
<dbReference type="GO" id="GO:0005886">
    <property type="term" value="C:plasma membrane"/>
    <property type="evidence" value="ECO:0007669"/>
    <property type="project" value="TreeGrafter"/>
</dbReference>
<dbReference type="GO" id="GO:0005789">
    <property type="term" value="C:endoplasmic reticulum membrane"/>
    <property type="evidence" value="ECO:0007669"/>
    <property type="project" value="InterPro"/>
</dbReference>
<evidence type="ECO:0000256" key="4">
    <source>
        <dbReference type="ARBA" id="ARBA00022989"/>
    </source>
</evidence>
<keyword evidence="7" id="KW-1185">Reference proteome</keyword>
<keyword evidence="5" id="KW-0472">Membrane</keyword>
<evidence type="ECO:0000256" key="1">
    <source>
        <dbReference type="ARBA" id="ARBA00004211"/>
    </source>
</evidence>
<evidence type="ECO:0000256" key="2">
    <source>
        <dbReference type="ARBA" id="ARBA00008932"/>
    </source>
</evidence>
<keyword evidence="4" id="KW-1133">Transmembrane helix</keyword>
<dbReference type="InterPro" id="IPR013783">
    <property type="entry name" value="Ig-like_fold"/>
</dbReference>
<organism evidence="6 7">
    <name type="scientific">Tetradesmus obliquus</name>
    <name type="common">Green alga</name>
    <name type="synonym">Acutodesmus obliquus</name>
    <dbReference type="NCBI Taxonomy" id="3088"/>
    <lineage>
        <taxon>Eukaryota</taxon>
        <taxon>Viridiplantae</taxon>
        <taxon>Chlorophyta</taxon>
        <taxon>core chlorophytes</taxon>
        <taxon>Chlorophyceae</taxon>
        <taxon>CS clade</taxon>
        <taxon>Sphaeropleales</taxon>
        <taxon>Scenedesmaceae</taxon>
        <taxon>Tetradesmus</taxon>
    </lineage>
</organism>
<dbReference type="GO" id="GO:0090158">
    <property type="term" value="P:endoplasmic reticulum membrane organization"/>
    <property type="evidence" value="ECO:0007669"/>
    <property type="project" value="TreeGrafter"/>
</dbReference>
<dbReference type="GO" id="GO:0061817">
    <property type="term" value="P:endoplasmic reticulum-plasma membrane tethering"/>
    <property type="evidence" value="ECO:0007669"/>
    <property type="project" value="TreeGrafter"/>
</dbReference>
<dbReference type="PROSITE" id="PS50202">
    <property type="entry name" value="MSP"/>
    <property type="match status" value="1"/>
</dbReference>
<dbReference type="PIRSF" id="PIRSF019693">
    <property type="entry name" value="VAMP-associated"/>
    <property type="match status" value="1"/>
</dbReference>
<comment type="similarity">
    <text evidence="2">Belongs to the VAMP-associated protein (VAP) (TC 9.B.17) family.</text>
</comment>
<name>A0A383WCM3_TETOB</name>
<dbReference type="Gene3D" id="2.60.40.10">
    <property type="entry name" value="Immunoglobulins"/>
    <property type="match status" value="1"/>
</dbReference>
<gene>
    <name evidence="6" type="ORF">BQ4739_LOCUS15654</name>
</gene>
<accession>A0A383WCM3</accession>
<reference evidence="6 7" key="1">
    <citation type="submission" date="2016-10" db="EMBL/GenBank/DDBJ databases">
        <authorList>
            <person name="Cai Z."/>
        </authorList>
    </citation>
    <scope>NUCLEOTIDE SEQUENCE [LARGE SCALE GENOMIC DNA]</scope>
</reference>
<protein>
    <submittedName>
        <fullName evidence="6">Uncharacterized protein</fullName>
    </submittedName>
</protein>
<proteinExistence type="inferred from homology"/>
<sequence length="254" mass="26603">MAEQAEVTPSELKFRFQLNKQLPTAISIHNPTGDRLAFKVKTTTPKKYVVRPSSGVVDARSTANVQVIMQAQKEIPSDFANCKDKFLVQVKGLEAGEDVGADTFKAAKGVKDTKIRVLLEGPPAPPSPVPEVNEGDEDNASMRTAGGAAPTTDTFSSAAALGGSAGGDASSLSHENRALRAELQKLRDEKERLSRELKKADRGSAAGAGSVGSGGGALSPASLLPVLLVGLLAFLVGHYLQHVPLLSQLLGRKA</sequence>
<dbReference type="InterPro" id="IPR000535">
    <property type="entry name" value="MSP_dom"/>
</dbReference>
<dbReference type="Proteomes" id="UP000256970">
    <property type="component" value="Unassembled WGS sequence"/>
</dbReference>
<dbReference type="Pfam" id="PF00635">
    <property type="entry name" value="Motile_Sperm"/>
    <property type="match status" value="1"/>
</dbReference>
<dbReference type="PANTHER" id="PTHR10809">
    <property type="entry name" value="VESICLE-ASSOCIATED MEMBRANE PROTEIN-ASSOCIATED PROTEIN"/>
    <property type="match status" value="1"/>
</dbReference>